<dbReference type="SUPFAM" id="SSF90123">
    <property type="entry name" value="ABC transporter transmembrane region"/>
    <property type="match status" value="1"/>
</dbReference>
<dbReference type="InterPro" id="IPR036640">
    <property type="entry name" value="ABC1_TM_sf"/>
</dbReference>
<accession>A0ABC8TR30</accession>
<feature type="transmembrane region" description="Helical" evidence="8">
    <location>
        <begin position="202"/>
        <end position="222"/>
    </location>
</feature>
<dbReference type="InterPro" id="IPR011527">
    <property type="entry name" value="ABC1_TM_dom"/>
</dbReference>
<dbReference type="Proteomes" id="UP001642360">
    <property type="component" value="Unassembled WGS sequence"/>
</dbReference>
<evidence type="ECO:0000256" key="1">
    <source>
        <dbReference type="ARBA" id="ARBA00022448"/>
    </source>
</evidence>
<evidence type="ECO:0000256" key="8">
    <source>
        <dbReference type="SAM" id="Phobius"/>
    </source>
</evidence>
<dbReference type="EMBL" id="CAUOFW020001502">
    <property type="protein sequence ID" value="CAK9145576.1"/>
    <property type="molecule type" value="Genomic_DNA"/>
</dbReference>
<keyword evidence="5 8" id="KW-1133">Transmembrane helix</keyword>
<keyword evidence="1" id="KW-0813">Transport</keyword>
<organism evidence="11 12">
    <name type="scientific">Ilex paraguariensis</name>
    <name type="common">yerba mate</name>
    <dbReference type="NCBI Taxonomy" id="185542"/>
    <lineage>
        <taxon>Eukaryota</taxon>
        <taxon>Viridiplantae</taxon>
        <taxon>Streptophyta</taxon>
        <taxon>Embryophyta</taxon>
        <taxon>Tracheophyta</taxon>
        <taxon>Spermatophyta</taxon>
        <taxon>Magnoliopsida</taxon>
        <taxon>eudicotyledons</taxon>
        <taxon>Gunneridae</taxon>
        <taxon>Pentapetalae</taxon>
        <taxon>asterids</taxon>
        <taxon>campanulids</taxon>
        <taxon>Aquifoliales</taxon>
        <taxon>Aquifoliaceae</taxon>
        <taxon>Ilex</taxon>
    </lineage>
</organism>
<name>A0ABC8TR30_9AQUA</name>
<dbReference type="AlphaFoldDB" id="A0ABC8TR30"/>
<dbReference type="InterPro" id="IPR050173">
    <property type="entry name" value="ABC_transporter_C-like"/>
</dbReference>
<keyword evidence="12" id="KW-1185">Reference proteome</keyword>
<sequence>MLSSSWLSSLECSPSITQSSDGSSSLSVVLQWLGFIFLSPCSQRLLLSSVDLVFLFTLIVFGAQKTCSRFTSKGITSSSIDKPLLVTEKSHFRVSLWFYLSLLITALLAISYTVICILAFSEGVQSPWGLIEALFRLVQAITQASILVLIAHERKYGAVSHPMSLRINWVANFVILCLFTAGAITRLINIGGDLNPHIRMDGIFFLAIFPLSAFLFIVGGWGSSGISMIRESEFGTDLRPELSEPILTESNVSGYANASLLSRGVWFWMNPVLSKGYKSTLKMDEVPTLPPDHRAERMAKCFESNWPKPGESSKNLVLTTLIRCFWKDIAFTGFLAILRLAVRYVGPVLILSFIDFTSGKSRMLIRSSVITALYKKGLRLSCSSKQAHGVGQIVNYMAVDAQQLSDMQVHALWTMPLQIGVALALLYGYMGVSMLTALVAVIAVLIFTLVRTQRNNVLQYNVMKNRDSRMKATTEMLNNMRVIKF</sequence>
<evidence type="ECO:0000256" key="4">
    <source>
        <dbReference type="ARBA" id="ARBA00022840"/>
    </source>
</evidence>
<evidence type="ECO:0000313" key="10">
    <source>
        <dbReference type="EMBL" id="CAK9145576.1"/>
    </source>
</evidence>
<evidence type="ECO:0000256" key="6">
    <source>
        <dbReference type="ARBA" id="ARBA00023136"/>
    </source>
</evidence>
<evidence type="ECO:0000256" key="5">
    <source>
        <dbReference type="ARBA" id="ARBA00022989"/>
    </source>
</evidence>
<keyword evidence="2 8" id="KW-0812">Transmembrane</keyword>
<evidence type="ECO:0000259" key="9">
    <source>
        <dbReference type="PROSITE" id="PS50929"/>
    </source>
</evidence>
<keyword evidence="6 8" id="KW-0472">Membrane</keyword>
<feature type="transmembrane region" description="Helical" evidence="8">
    <location>
        <begin position="45"/>
        <end position="63"/>
    </location>
</feature>
<evidence type="ECO:0000313" key="11">
    <source>
        <dbReference type="EMBL" id="CAK9170080.1"/>
    </source>
</evidence>
<keyword evidence="4" id="KW-0067">ATP-binding</keyword>
<evidence type="ECO:0000256" key="2">
    <source>
        <dbReference type="ARBA" id="ARBA00022692"/>
    </source>
</evidence>
<feature type="transmembrane region" description="Helical" evidence="8">
    <location>
        <begin position="170"/>
        <end position="190"/>
    </location>
</feature>
<dbReference type="PANTHER" id="PTHR24223:SF382">
    <property type="entry name" value="ABC-TYPE XENOBIOTIC TRANSPORTER"/>
    <property type="match status" value="1"/>
</dbReference>
<evidence type="ECO:0000256" key="3">
    <source>
        <dbReference type="ARBA" id="ARBA00022741"/>
    </source>
</evidence>
<evidence type="ECO:0000313" key="12">
    <source>
        <dbReference type="Proteomes" id="UP001642360"/>
    </source>
</evidence>
<proteinExistence type="predicted"/>
<feature type="transmembrane region" description="Helical" evidence="8">
    <location>
        <begin position="329"/>
        <end position="354"/>
    </location>
</feature>
<dbReference type="EMBL" id="CAUOFW020005425">
    <property type="protein sequence ID" value="CAK9170080.1"/>
    <property type="molecule type" value="Genomic_DNA"/>
</dbReference>
<dbReference type="GO" id="GO:0005524">
    <property type="term" value="F:ATP binding"/>
    <property type="evidence" value="ECO:0007669"/>
    <property type="project" value="UniProtKB-KW"/>
</dbReference>
<protein>
    <recommendedName>
        <fullName evidence="9">ABC transmembrane type-1 domain-containing protein</fullName>
    </recommendedName>
</protein>
<dbReference type="Gene3D" id="1.20.1560.10">
    <property type="entry name" value="ABC transporter type 1, transmembrane domain"/>
    <property type="match status" value="1"/>
</dbReference>
<comment type="caution">
    <text evidence="11">The sequence shown here is derived from an EMBL/GenBank/DDBJ whole genome shotgun (WGS) entry which is preliminary data.</text>
</comment>
<feature type="transmembrane region" description="Helical" evidence="8">
    <location>
        <begin position="426"/>
        <end position="450"/>
    </location>
</feature>
<dbReference type="PANTHER" id="PTHR24223">
    <property type="entry name" value="ATP-BINDING CASSETTE SUB-FAMILY C"/>
    <property type="match status" value="1"/>
</dbReference>
<feature type="region of interest" description="Disordered" evidence="7">
    <location>
        <begin position="1"/>
        <end position="22"/>
    </location>
</feature>
<evidence type="ECO:0000256" key="7">
    <source>
        <dbReference type="SAM" id="MobiDB-lite"/>
    </source>
</evidence>
<feature type="transmembrane region" description="Helical" evidence="8">
    <location>
        <begin position="133"/>
        <end position="150"/>
    </location>
</feature>
<gene>
    <name evidence="10" type="ORF">ILEXP_LOCUS13396</name>
    <name evidence="11" type="ORF">ILEXP_LOCUS39568</name>
</gene>
<keyword evidence="3" id="KW-0547">Nucleotide-binding</keyword>
<dbReference type="Pfam" id="PF00664">
    <property type="entry name" value="ABC_membrane"/>
    <property type="match status" value="1"/>
</dbReference>
<feature type="transmembrane region" description="Helical" evidence="8">
    <location>
        <begin position="96"/>
        <end position="121"/>
    </location>
</feature>
<feature type="domain" description="ABC transmembrane type-1" evidence="9">
    <location>
        <begin position="348"/>
        <end position="485"/>
    </location>
</feature>
<dbReference type="PROSITE" id="PS50929">
    <property type="entry name" value="ABC_TM1F"/>
    <property type="match status" value="1"/>
</dbReference>
<reference evidence="11 12" key="1">
    <citation type="submission" date="2024-02" db="EMBL/GenBank/DDBJ databases">
        <authorList>
            <person name="Vignale AGUSTIN F."/>
            <person name="Sosa J E."/>
            <person name="Modenutti C."/>
        </authorList>
    </citation>
    <scope>NUCLEOTIDE SEQUENCE [LARGE SCALE GENOMIC DNA]</scope>
</reference>